<keyword evidence="1" id="KW-1133">Transmembrane helix</keyword>
<feature type="transmembrane region" description="Helical" evidence="1">
    <location>
        <begin position="371"/>
        <end position="390"/>
    </location>
</feature>
<feature type="transmembrane region" description="Helical" evidence="1">
    <location>
        <begin position="396"/>
        <end position="419"/>
    </location>
</feature>
<feature type="transmembrane region" description="Helical" evidence="1">
    <location>
        <begin position="340"/>
        <end position="359"/>
    </location>
</feature>
<gene>
    <name evidence="2" type="ORF">D806_057020</name>
</gene>
<organism evidence="2 3">
    <name type="scientific">Mycolicibacterium smegmatis (strain MKD8)</name>
    <name type="common">Mycobacterium smegmatis</name>
    <dbReference type="NCBI Taxonomy" id="1214915"/>
    <lineage>
        <taxon>Bacteria</taxon>
        <taxon>Bacillati</taxon>
        <taxon>Actinomycetota</taxon>
        <taxon>Actinomycetes</taxon>
        <taxon>Mycobacteriales</taxon>
        <taxon>Mycobacteriaceae</taxon>
        <taxon>Mycolicibacterium</taxon>
    </lineage>
</organism>
<feature type="transmembrane region" description="Helical" evidence="1">
    <location>
        <begin position="205"/>
        <end position="224"/>
    </location>
</feature>
<feature type="transmembrane region" description="Helical" evidence="1">
    <location>
        <begin position="102"/>
        <end position="123"/>
    </location>
</feature>
<feature type="transmembrane region" description="Helical" evidence="1">
    <location>
        <begin position="283"/>
        <end position="304"/>
    </location>
</feature>
<feature type="transmembrane region" description="Helical" evidence="1">
    <location>
        <begin position="41"/>
        <end position="68"/>
    </location>
</feature>
<evidence type="ECO:0008006" key="4">
    <source>
        <dbReference type="Google" id="ProtNLM"/>
    </source>
</evidence>
<dbReference type="Proteomes" id="UP000011200">
    <property type="component" value="Chromosome"/>
</dbReference>
<dbReference type="EMBL" id="CP027541">
    <property type="protein sequence ID" value="AWT56644.1"/>
    <property type="molecule type" value="Genomic_DNA"/>
</dbReference>
<feature type="transmembrane region" description="Helical" evidence="1">
    <location>
        <begin position="236"/>
        <end position="263"/>
    </location>
</feature>
<evidence type="ECO:0000313" key="3">
    <source>
        <dbReference type="Proteomes" id="UP000011200"/>
    </source>
</evidence>
<feature type="transmembrane region" description="Helical" evidence="1">
    <location>
        <begin position="311"/>
        <end position="334"/>
    </location>
</feature>
<protein>
    <recommendedName>
        <fullName evidence="4">Amino acid permease-associated region</fullName>
    </recommendedName>
</protein>
<reference evidence="2 3" key="1">
    <citation type="journal article" date="2013" name="Genome Announc.">
        <title>Draft genome sequence of MKD8, a conjugal recipient Mycobacterium smegmatis strain.</title>
        <authorList>
            <person name="Gray T.A."/>
            <person name="Palumbo M.J."/>
            <person name="Derbyshire K.M."/>
        </authorList>
    </citation>
    <scope>NUCLEOTIDE SEQUENCE [LARGE SCALE GENOMIC DNA]</scope>
    <source>
        <strain evidence="2 3">MKD8</strain>
    </source>
</reference>
<accession>A0A2U9PY36</accession>
<reference evidence="3" key="2">
    <citation type="submission" date="2018-03" db="EMBL/GenBank/DDBJ databases">
        <authorList>
            <person name="Derbyshire K."/>
            <person name="Gray T.A."/>
            <person name="Champion M."/>
        </authorList>
    </citation>
    <scope>NUCLEOTIDE SEQUENCE [LARGE SCALE GENOMIC DNA]</scope>
    <source>
        <strain evidence="3">MKD8</strain>
    </source>
</reference>
<name>A0A2U9PY36_MYCSE</name>
<evidence type="ECO:0000313" key="2">
    <source>
        <dbReference type="EMBL" id="AWT56644.1"/>
    </source>
</evidence>
<sequence length="430" mass="43332">MPRRPTAGAVPMTKSARAAARSAAAAHAPPVPMWCAVGLSLAVIGSAAFNGVGVLCATVLVAVVIVALTRLHASAAGAATTSELLGSVLGPVSARFTGLVQLAAYAALGVGAAVSLGLQPLGMAGVDPETVLTSWLWPMWAGIGVIVAGTLVAVLPTRTVMAAVAVLAGLGLLAYFYLALAVIAKMASGSPQVMGGTESISTVDMLAAALPLGLSLFGFEAPTAASDRLRSVARPLGVAVGITAVCAVVLLVAVNLSTIAGFSHRATDLPLIVPELFGDMGRQSLNLASALLGVAVVLATMWAATRVAARLFGGGVVTAVSVPAVMCVLTVVACRFPEDIGELLFVVPALLLFVVYVAVGEANARVAGSPVAMQLPRAVLVVVLLAVLLISVREGYFILGSIWPLLVAAVITAAAAIFARTTPRPAHPPR</sequence>
<feature type="transmembrane region" description="Helical" evidence="1">
    <location>
        <begin position="135"/>
        <end position="155"/>
    </location>
</feature>
<dbReference type="AlphaFoldDB" id="A0A2U9PY36"/>
<keyword evidence="1" id="KW-0812">Transmembrane</keyword>
<dbReference type="RefSeq" id="WP_232836234.1">
    <property type="nucleotide sequence ID" value="NZ_CP027541.1"/>
</dbReference>
<feature type="transmembrane region" description="Helical" evidence="1">
    <location>
        <begin position="162"/>
        <end position="185"/>
    </location>
</feature>
<evidence type="ECO:0000256" key="1">
    <source>
        <dbReference type="SAM" id="Phobius"/>
    </source>
</evidence>
<proteinExistence type="predicted"/>
<keyword evidence="1" id="KW-0472">Membrane</keyword>